<comment type="similarity">
    <text evidence="7">Belongs to the Rap family.</text>
</comment>
<evidence type="ECO:0000313" key="12">
    <source>
        <dbReference type="Proteomes" id="UP000244090"/>
    </source>
</evidence>
<dbReference type="PROSITE" id="PS01124">
    <property type="entry name" value="HTH_ARAC_FAMILY_2"/>
    <property type="match status" value="1"/>
</dbReference>
<dbReference type="Gene3D" id="1.10.10.60">
    <property type="entry name" value="Homeodomain-like"/>
    <property type="match status" value="2"/>
</dbReference>
<keyword evidence="6" id="KW-0804">Transcription</keyword>
<dbReference type="OrthoDB" id="5295174at2"/>
<evidence type="ECO:0000256" key="9">
    <source>
        <dbReference type="SAM" id="SignalP"/>
    </source>
</evidence>
<dbReference type="InterPro" id="IPR051476">
    <property type="entry name" value="Bac_ResReg_Asp_Phosphatase"/>
</dbReference>
<feature type="transmembrane region" description="Helical" evidence="8">
    <location>
        <begin position="387"/>
        <end position="404"/>
    </location>
</feature>
<evidence type="ECO:0000256" key="3">
    <source>
        <dbReference type="ARBA" id="ARBA00022737"/>
    </source>
</evidence>
<proteinExistence type="inferred from homology"/>
<keyword evidence="8" id="KW-1133">Transmembrane helix</keyword>
<evidence type="ECO:0000256" key="2">
    <source>
        <dbReference type="ARBA" id="ARBA00022490"/>
    </source>
</evidence>
<keyword evidence="9" id="KW-0732">Signal</keyword>
<evidence type="ECO:0000313" key="11">
    <source>
        <dbReference type="EMBL" id="PTX58828.1"/>
    </source>
</evidence>
<gene>
    <name evidence="11" type="ORF">C8N46_112136</name>
</gene>
<evidence type="ECO:0000259" key="10">
    <source>
        <dbReference type="PROSITE" id="PS01124"/>
    </source>
</evidence>
<sequence length="575" mass="68065">MKNRFFFLFLSFVFSCYAQQGNNDVIDNFSQLSYEEMIDSFYNASELKRKESFLKSILHRAKKEKDTSHIQVAYYLYSNIYNEQQKDKAIIYLDSVISLAVKTPNKNFPAIAFLDKGSILHEQRNFKAAINSFLKAHEYAELYYNELLFYSSNYHIAKLKDRIGFHDEALKIHRENLKYVKENIDIIGEYSHLNSIFALAFTHKNKRNLDSASYYNKLGLKLSEKYNIKGVIPFFNVNEGVILYLKNDYSLAKEYIEKSRNYFLEKDDLPNLSEVYFYLGKIAYDQNKKNKAIQYFKKVDTIFNKLNDLFPELRENYILLSKYYKANNDLKQQLFYTEKLNEIDSILNNNHIYISDYLKNEYDIPKIVSEKEELINSLKKTNASKTTYIYITVIIICLLIIFFYRRQKKFKRRFEELVQNTKDKHTLEVNTKINKEPKKKIKLDVPKDLANTILIGLNNFEENKGFLDANMKLSNLAELLGTNTNYLSKTINYYKGKNINLYLNDLRVDYAIHKIQEDSKFRNYTIRAIAKDVGFKSSETFSKTFYKKTGIYPSYFIKQLENNTLKLKTKRDIKS</sequence>
<dbReference type="GO" id="GO:0043565">
    <property type="term" value="F:sequence-specific DNA binding"/>
    <property type="evidence" value="ECO:0007669"/>
    <property type="project" value="InterPro"/>
</dbReference>
<evidence type="ECO:0000256" key="6">
    <source>
        <dbReference type="ARBA" id="ARBA00023163"/>
    </source>
</evidence>
<dbReference type="InterPro" id="IPR019734">
    <property type="entry name" value="TPR_rpt"/>
</dbReference>
<dbReference type="PANTHER" id="PTHR46630:SF1">
    <property type="entry name" value="TETRATRICOPEPTIDE REPEAT PROTEIN 29"/>
    <property type="match status" value="1"/>
</dbReference>
<dbReference type="RefSeq" id="WP_108116693.1">
    <property type="nucleotide sequence ID" value="NZ_QBKT01000012.1"/>
</dbReference>
<dbReference type="Pfam" id="PF12833">
    <property type="entry name" value="HTH_18"/>
    <property type="match status" value="1"/>
</dbReference>
<feature type="chain" id="PRO_5015544920" evidence="9">
    <location>
        <begin position="19"/>
        <end position="575"/>
    </location>
</feature>
<dbReference type="PANTHER" id="PTHR46630">
    <property type="entry name" value="TETRATRICOPEPTIDE REPEAT PROTEIN 29"/>
    <property type="match status" value="1"/>
</dbReference>
<dbReference type="EMBL" id="QBKT01000012">
    <property type="protein sequence ID" value="PTX58828.1"/>
    <property type="molecule type" value="Genomic_DNA"/>
</dbReference>
<dbReference type="SUPFAM" id="SSF46689">
    <property type="entry name" value="Homeodomain-like"/>
    <property type="match status" value="1"/>
</dbReference>
<dbReference type="GO" id="GO:0005737">
    <property type="term" value="C:cytoplasm"/>
    <property type="evidence" value="ECO:0007669"/>
    <property type="project" value="UniProtKB-SubCell"/>
</dbReference>
<keyword evidence="12" id="KW-1185">Reference proteome</keyword>
<dbReference type="SUPFAM" id="SSF48452">
    <property type="entry name" value="TPR-like"/>
    <property type="match status" value="2"/>
</dbReference>
<evidence type="ECO:0000256" key="4">
    <source>
        <dbReference type="ARBA" id="ARBA00022803"/>
    </source>
</evidence>
<accession>A0A2T6BRY0</accession>
<comment type="subcellular location">
    <subcellularLocation>
        <location evidence="1">Cytoplasm</location>
    </subcellularLocation>
</comment>
<keyword evidence="11" id="KW-0238">DNA-binding</keyword>
<dbReference type="SMART" id="SM00028">
    <property type="entry name" value="TPR"/>
    <property type="match status" value="3"/>
</dbReference>
<keyword evidence="4" id="KW-0802">TPR repeat</keyword>
<evidence type="ECO:0000256" key="7">
    <source>
        <dbReference type="ARBA" id="ARBA00038253"/>
    </source>
</evidence>
<dbReference type="Gene3D" id="1.25.40.10">
    <property type="entry name" value="Tetratricopeptide repeat domain"/>
    <property type="match status" value="2"/>
</dbReference>
<evidence type="ECO:0000256" key="5">
    <source>
        <dbReference type="ARBA" id="ARBA00023015"/>
    </source>
</evidence>
<keyword evidence="3" id="KW-0677">Repeat</keyword>
<name>A0A2T6BRY0_9FLAO</name>
<dbReference type="InterPro" id="IPR018060">
    <property type="entry name" value="HTH_AraC"/>
</dbReference>
<feature type="signal peptide" evidence="9">
    <location>
        <begin position="1"/>
        <end position="18"/>
    </location>
</feature>
<dbReference type="AlphaFoldDB" id="A0A2T6BRY0"/>
<keyword evidence="2" id="KW-0963">Cytoplasm</keyword>
<dbReference type="SMART" id="SM00342">
    <property type="entry name" value="HTH_ARAC"/>
    <property type="match status" value="1"/>
</dbReference>
<evidence type="ECO:0000256" key="8">
    <source>
        <dbReference type="SAM" id="Phobius"/>
    </source>
</evidence>
<evidence type="ECO:0000256" key="1">
    <source>
        <dbReference type="ARBA" id="ARBA00004496"/>
    </source>
</evidence>
<reference evidence="11 12" key="1">
    <citation type="submission" date="2018-04" db="EMBL/GenBank/DDBJ databases">
        <title>Genomic Encyclopedia of Archaeal and Bacterial Type Strains, Phase II (KMG-II): from individual species to whole genera.</title>
        <authorList>
            <person name="Goeker M."/>
        </authorList>
    </citation>
    <scope>NUCLEOTIDE SEQUENCE [LARGE SCALE GENOMIC DNA]</scope>
    <source>
        <strain evidence="11 12">DSM 25731</strain>
    </source>
</reference>
<dbReference type="Proteomes" id="UP000244090">
    <property type="component" value="Unassembled WGS sequence"/>
</dbReference>
<keyword evidence="8" id="KW-0472">Membrane</keyword>
<protein>
    <submittedName>
        <fullName evidence="11">AraC-like DNA-binding protein</fullName>
    </submittedName>
</protein>
<feature type="domain" description="HTH araC/xylS-type" evidence="10">
    <location>
        <begin position="451"/>
        <end position="559"/>
    </location>
</feature>
<dbReference type="GO" id="GO:0003700">
    <property type="term" value="F:DNA-binding transcription factor activity"/>
    <property type="evidence" value="ECO:0007669"/>
    <property type="project" value="InterPro"/>
</dbReference>
<dbReference type="InterPro" id="IPR011990">
    <property type="entry name" value="TPR-like_helical_dom_sf"/>
</dbReference>
<dbReference type="InterPro" id="IPR009057">
    <property type="entry name" value="Homeodomain-like_sf"/>
</dbReference>
<keyword evidence="5" id="KW-0805">Transcription regulation</keyword>
<dbReference type="PROSITE" id="PS51257">
    <property type="entry name" value="PROKAR_LIPOPROTEIN"/>
    <property type="match status" value="1"/>
</dbReference>
<keyword evidence="8" id="KW-0812">Transmembrane</keyword>
<organism evidence="11 12">
    <name type="scientific">Kordia periserrulae</name>
    <dbReference type="NCBI Taxonomy" id="701523"/>
    <lineage>
        <taxon>Bacteria</taxon>
        <taxon>Pseudomonadati</taxon>
        <taxon>Bacteroidota</taxon>
        <taxon>Flavobacteriia</taxon>
        <taxon>Flavobacteriales</taxon>
        <taxon>Flavobacteriaceae</taxon>
        <taxon>Kordia</taxon>
    </lineage>
</organism>
<comment type="caution">
    <text evidence="11">The sequence shown here is derived from an EMBL/GenBank/DDBJ whole genome shotgun (WGS) entry which is preliminary data.</text>
</comment>